<dbReference type="EMBL" id="RCHU02000008">
    <property type="protein sequence ID" value="KAL3582526.1"/>
    <property type="molecule type" value="Genomic_DNA"/>
</dbReference>
<name>A0ACC4BWC0_POPAL</name>
<comment type="caution">
    <text evidence="1">The sequence shown here is derived from an EMBL/GenBank/DDBJ whole genome shotgun (WGS) entry which is preliminary data.</text>
</comment>
<keyword evidence="2" id="KW-1185">Reference proteome</keyword>
<proteinExistence type="predicted"/>
<reference evidence="1 2" key="1">
    <citation type="journal article" date="2024" name="Plant Biotechnol. J.">
        <title>Genome and CRISPR/Cas9 system of a widespread forest tree (Populus alba) in the world.</title>
        <authorList>
            <person name="Liu Y.J."/>
            <person name="Jiang P.F."/>
            <person name="Han X.M."/>
            <person name="Li X.Y."/>
            <person name="Wang H.M."/>
            <person name="Wang Y.J."/>
            <person name="Wang X.X."/>
            <person name="Zeng Q.Y."/>
        </authorList>
    </citation>
    <scope>NUCLEOTIDE SEQUENCE [LARGE SCALE GENOMIC DNA]</scope>
    <source>
        <strain evidence="2">cv. PAL-ZL1</strain>
    </source>
</reference>
<sequence>MENMQKHQHGAPVSTQISFLDCIDLSTPDIQQSFSLKNRFYLRDEKHRRYIPVLDELLDPDNQLHGDYKERGITLELKSPKMILKLPVSGLPMFKETVIYSRWKLKFELPGKGQGRGLEMDHFFQQQLLQGDVFCYENGPVNQSAFVPYICRPWGGREVGVGSSSMEVHPTNMSRRMIEFMRRSFTVKIETQEPDSKRCYRHKMSERLRRQRERNGYLALHSLLPHDTKKDKNSIMLMAAKKIQELEMYKEMLKGRNDEIEERLAASGIRNVESTKIRIKVVNPTSGVDPMIDVLKCLKSLGTKTRSIQSQFSNQELVAVMEIESEKKTAAALTSDGAKKPRAYPTCHEMVKEAIVALKGRSGSSQIAIAKFIEEKHKSNLPTNFKKLLLVQLKKLVANGKLVKVKKSFKLPPKSSAKDAASVNKAAPAKPEAEAKPKPEKAAKAEAVKFPAKKAVVAPKNKTPAKKAV</sequence>
<evidence type="ECO:0000313" key="2">
    <source>
        <dbReference type="Proteomes" id="UP000309997"/>
    </source>
</evidence>
<gene>
    <name evidence="1" type="ORF">D5086_016858</name>
</gene>
<dbReference type="Proteomes" id="UP000309997">
    <property type="component" value="Unassembled WGS sequence"/>
</dbReference>
<accession>A0ACC4BWC0</accession>
<protein>
    <submittedName>
        <fullName evidence="1">Uncharacterized protein</fullName>
    </submittedName>
</protein>
<evidence type="ECO:0000313" key="1">
    <source>
        <dbReference type="EMBL" id="KAL3582526.1"/>
    </source>
</evidence>
<organism evidence="1 2">
    <name type="scientific">Populus alba</name>
    <name type="common">White poplar</name>
    <dbReference type="NCBI Taxonomy" id="43335"/>
    <lineage>
        <taxon>Eukaryota</taxon>
        <taxon>Viridiplantae</taxon>
        <taxon>Streptophyta</taxon>
        <taxon>Embryophyta</taxon>
        <taxon>Tracheophyta</taxon>
        <taxon>Spermatophyta</taxon>
        <taxon>Magnoliopsida</taxon>
        <taxon>eudicotyledons</taxon>
        <taxon>Gunneridae</taxon>
        <taxon>Pentapetalae</taxon>
        <taxon>rosids</taxon>
        <taxon>fabids</taxon>
        <taxon>Malpighiales</taxon>
        <taxon>Salicaceae</taxon>
        <taxon>Saliceae</taxon>
        <taxon>Populus</taxon>
    </lineage>
</organism>